<proteinExistence type="predicted"/>
<name>A0A9X4KFS6_9BACL</name>
<dbReference type="EMBL" id="JAPDHZ010000002">
    <property type="protein sequence ID" value="MDG0791307.1"/>
    <property type="molecule type" value="Genomic_DNA"/>
</dbReference>
<dbReference type="InterPro" id="IPR003343">
    <property type="entry name" value="Big_2"/>
</dbReference>
<gene>
    <name evidence="2" type="ORF">OMP38_10790</name>
</gene>
<comment type="caution">
    <text evidence="2">The sequence shown here is derived from an EMBL/GenBank/DDBJ whole genome shotgun (WGS) entry which is preliminary data.</text>
</comment>
<evidence type="ECO:0000313" key="3">
    <source>
        <dbReference type="Proteomes" id="UP001153387"/>
    </source>
</evidence>
<feature type="domain" description="BIG2" evidence="1">
    <location>
        <begin position="47"/>
        <end position="123"/>
    </location>
</feature>
<dbReference type="Pfam" id="PF02368">
    <property type="entry name" value="Big_2"/>
    <property type="match status" value="1"/>
</dbReference>
<accession>A0A9X4KFS6</accession>
<reference evidence="2 3" key="1">
    <citation type="submission" date="2022-10" db="EMBL/GenBank/DDBJ databases">
        <title>Comparative genomic analysis of Cohnella hashimotonis sp. nov., isolated from the International Space Station.</title>
        <authorList>
            <person name="Simpson A."/>
            <person name="Venkateswaran K."/>
        </authorList>
    </citation>
    <scope>NUCLEOTIDE SEQUENCE [LARGE SCALE GENOMIC DNA]</scope>
    <source>
        <strain evidence="2 3">DSM 18997</strain>
    </source>
</reference>
<protein>
    <submittedName>
        <fullName evidence="2">Ig-like domain-containing protein</fullName>
    </submittedName>
</protein>
<dbReference type="SUPFAM" id="SSF49373">
    <property type="entry name" value="Invasin/intimin cell-adhesion fragments"/>
    <property type="match status" value="1"/>
</dbReference>
<dbReference type="RefSeq" id="WP_277565068.1">
    <property type="nucleotide sequence ID" value="NZ_JAPDHZ010000002.1"/>
</dbReference>
<keyword evidence="3" id="KW-1185">Reference proteome</keyword>
<organism evidence="2 3">
    <name type="scientific">Cohnella ginsengisoli</name>
    <dbReference type="NCBI Taxonomy" id="425004"/>
    <lineage>
        <taxon>Bacteria</taxon>
        <taxon>Bacillati</taxon>
        <taxon>Bacillota</taxon>
        <taxon>Bacilli</taxon>
        <taxon>Bacillales</taxon>
        <taxon>Paenibacillaceae</taxon>
        <taxon>Cohnella</taxon>
    </lineage>
</organism>
<dbReference type="AlphaFoldDB" id="A0A9X4KFS6"/>
<dbReference type="SMART" id="SM00635">
    <property type="entry name" value="BID_2"/>
    <property type="match status" value="1"/>
</dbReference>
<dbReference type="Proteomes" id="UP001153387">
    <property type="component" value="Unassembled WGS sequence"/>
</dbReference>
<dbReference type="Gene3D" id="2.60.40.1080">
    <property type="match status" value="1"/>
</dbReference>
<evidence type="ECO:0000313" key="2">
    <source>
        <dbReference type="EMBL" id="MDG0791307.1"/>
    </source>
</evidence>
<dbReference type="InterPro" id="IPR008964">
    <property type="entry name" value="Invasin/intimin_cell_adhesion"/>
</dbReference>
<evidence type="ECO:0000259" key="1">
    <source>
        <dbReference type="SMART" id="SM00635"/>
    </source>
</evidence>
<sequence length="204" mass="20932">MQYRTDLETLKSARYAAVRSITPNGPAQPGGQMVVTEFEVYELAPSIAEGVSLNRTNIVLGNGGTTKLTATVTPAGANPGITWSSSDESVVTVDANGKLTAHAPGTATVTAASQENASLSATSTVSVREITNVALNQPSKGLTADLLQDADAGTPFANGNDGKMDTYAVPTGVWNWALRVDLGSVKDIGGMAVTFDPGGVCDCI</sequence>